<feature type="region of interest" description="Disordered" evidence="1">
    <location>
        <begin position="203"/>
        <end position="223"/>
    </location>
</feature>
<dbReference type="Proteomes" id="UP000011932">
    <property type="component" value="Chromosome"/>
</dbReference>
<evidence type="ECO:0000313" key="3">
    <source>
        <dbReference type="Proteomes" id="UP000011932"/>
    </source>
</evidence>
<name>M4VFZ9_9BACT</name>
<dbReference type="HOGENOM" id="CLU_1238993_0_0_5"/>
<protein>
    <submittedName>
        <fullName evidence="2">Uncharacterized protein</fullName>
    </submittedName>
</protein>
<dbReference type="AlphaFoldDB" id="M4VFZ9"/>
<sequence>MTKAHISRNFTVIPRINQPSAIKKEGVKMKKQLSKYFAGALLSTAAVLSTGCASNPYGGLPQYGSTQAPERMQNTQVAPNGVRMDPYGAPVRVHYNACGALNQAIRNTQPSNGTQRAITSSVGMAAGAIRSGRSNRLGDIAGGAAVGIIGSIVGDRVNQAVNQPRVNQLEADCNQQRAYEDWNRVNRQYQQIQMQQMRRNGYNNTYQNAQPYPAPQPTYRYGQ</sequence>
<organism evidence="2 3">
    <name type="scientific">Micavibrio aeruginosavorus EPB</name>
    <dbReference type="NCBI Taxonomy" id="349215"/>
    <lineage>
        <taxon>Bacteria</taxon>
        <taxon>Pseudomonadati</taxon>
        <taxon>Bdellovibrionota</taxon>
        <taxon>Bdellovibrionia</taxon>
        <taxon>Bdellovibrionales</taxon>
        <taxon>Pseudobdellovibrionaceae</taxon>
        <taxon>Micavibrio</taxon>
    </lineage>
</organism>
<reference evidence="2 3" key="1">
    <citation type="journal article" date="2013" name="ISME J.">
        <title>By their genes ye shall know them: genomic signatures of predatory bacteria.</title>
        <authorList>
            <person name="Pasternak Z."/>
            <person name="Pietrokovski S."/>
            <person name="Rotem O."/>
            <person name="Gophna U."/>
            <person name="Lurie-Weinberger M.N."/>
            <person name="Jurkevitch E."/>
        </authorList>
    </citation>
    <scope>NUCLEOTIDE SEQUENCE [LARGE SCALE GENOMIC DNA]</scope>
    <source>
        <strain evidence="2">EPB</strain>
    </source>
</reference>
<evidence type="ECO:0000313" key="2">
    <source>
        <dbReference type="EMBL" id="AGH98133.1"/>
    </source>
</evidence>
<proteinExistence type="predicted"/>
<dbReference type="KEGG" id="man:A11S_1324"/>
<dbReference type="STRING" id="349215.A11S_1324"/>
<evidence type="ECO:0000256" key="1">
    <source>
        <dbReference type="SAM" id="MobiDB-lite"/>
    </source>
</evidence>
<gene>
    <name evidence="2" type="ORF">A11S_1324</name>
</gene>
<accession>M4VFZ9</accession>
<dbReference type="EMBL" id="CP003538">
    <property type="protein sequence ID" value="AGH98133.1"/>
    <property type="molecule type" value="Genomic_DNA"/>
</dbReference>